<keyword evidence="4" id="KW-1185">Reference proteome</keyword>
<dbReference type="SUPFAM" id="SSF51735">
    <property type="entry name" value="NAD(P)-binding Rossmann-fold domains"/>
    <property type="match status" value="1"/>
</dbReference>
<protein>
    <submittedName>
        <fullName evidence="3">3-ketoacyl-ACP reductase</fullName>
    </submittedName>
</protein>
<dbReference type="PANTHER" id="PTHR24321">
    <property type="entry name" value="DEHYDROGENASES, SHORT CHAIN"/>
    <property type="match status" value="1"/>
</dbReference>
<sequence length="260" mass="27703">MTGWVKDRVALVTGAGSGIGKAAALKLAANGARVCLVDLTEQRAGEVKELIEAQGGEAIVVDTDVSDPVRVQSAVELAMKEWGRLDVVFANAGINGVVTPIEDMSPEEWDHTLTTNLKGTFLAVKYAIPHMKKNGGSIIITSSINGNRSFSGFGMSAYSTSKAGQMAFGKMAALELARYRIRVNIICPGAIQTNISENTQKTPELHKIEIPVKYPEGSQPLEHKPGSPDQVADLVLFLASDHSSHITGSEIYIDGAESLL</sequence>
<comment type="caution">
    <text evidence="3">The sequence shown here is derived from an EMBL/GenBank/DDBJ whole genome shotgun (WGS) entry which is preliminary data.</text>
</comment>
<dbReference type="PANTHER" id="PTHR24321:SF8">
    <property type="entry name" value="ESTRADIOL 17-BETA-DEHYDROGENASE 8-RELATED"/>
    <property type="match status" value="1"/>
</dbReference>
<dbReference type="InterPro" id="IPR036291">
    <property type="entry name" value="NAD(P)-bd_dom_sf"/>
</dbReference>
<dbReference type="Proteomes" id="UP000031967">
    <property type="component" value="Unassembled WGS sequence"/>
</dbReference>
<proteinExistence type="inferred from homology"/>
<evidence type="ECO:0000313" key="4">
    <source>
        <dbReference type="Proteomes" id="UP000031967"/>
    </source>
</evidence>
<reference evidence="3 4" key="1">
    <citation type="submission" date="2014-12" db="EMBL/GenBank/DDBJ databases">
        <title>Draft genome sequence of Paenibacillus kamchatkensis strain B-2647.</title>
        <authorList>
            <person name="Karlyshev A.V."/>
            <person name="Kudryashova E.B."/>
        </authorList>
    </citation>
    <scope>NUCLEOTIDE SEQUENCE [LARGE SCALE GENOMIC DNA]</scope>
    <source>
        <strain evidence="3 4">VKM B-2647</strain>
    </source>
</reference>
<dbReference type="PRINTS" id="PR00080">
    <property type="entry name" value="SDRFAMILY"/>
</dbReference>
<comment type="similarity">
    <text evidence="1">Belongs to the short-chain dehydrogenases/reductases (SDR) family.</text>
</comment>
<keyword evidence="2" id="KW-0560">Oxidoreductase</keyword>
<dbReference type="EMBL" id="JXAK01000101">
    <property type="protein sequence ID" value="KIL37081.1"/>
    <property type="molecule type" value="Genomic_DNA"/>
</dbReference>
<accession>A0ABR5A7N2</accession>
<dbReference type="InterPro" id="IPR002347">
    <property type="entry name" value="SDR_fam"/>
</dbReference>
<evidence type="ECO:0000256" key="2">
    <source>
        <dbReference type="ARBA" id="ARBA00023002"/>
    </source>
</evidence>
<gene>
    <name evidence="3" type="ORF">SD70_31125</name>
</gene>
<dbReference type="Gene3D" id="3.40.50.720">
    <property type="entry name" value="NAD(P)-binding Rossmann-like Domain"/>
    <property type="match status" value="1"/>
</dbReference>
<dbReference type="Pfam" id="PF13561">
    <property type="entry name" value="adh_short_C2"/>
    <property type="match status" value="1"/>
</dbReference>
<evidence type="ECO:0000256" key="1">
    <source>
        <dbReference type="ARBA" id="ARBA00006484"/>
    </source>
</evidence>
<evidence type="ECO:0000313" key="3">
    <source>
        <dbReference type="EMBL" id="KIL37081.1"/>
    </source>
</evidence>
<organism evidence="3 4">
    <name type="scientific">Gordoniibacillus kamchatkensis</name>
    <dbReference type="NCBI Taxonomy" id="1590651"/>
    <lineage>
        <taxon>Bacteria</taxon>
        <taxon>Bacillati</taxon>
        <taxon>Bacillota</taxon>
        <taxon>Bacilli</taxon>
        <taxon>Bacillales</taxon>
        <taxon>Paenibacillaceae</taxon>
        <taxon>Gordoniibacillus</taxon>
    </lineage>
</organism>
<dbReference type="PRINTS" id="PR00081">
    <property type="entry name" value="GDHRDH"/>
</dbReference>
<name>A0ABR5A7N2_9BACL</name>
<dbReference type="CDD" id="cd05233">
    <property type="entry name" value="SDR_c"/>
    <property type="match status" value="1"/>
</dbReference>
<dbReference type="NCBIfam" id="NF004203">
    <property type="entry name" value="PRK05653.2-4"/>
    <property type="match status" value="1"/>
</dbReference>